<protein>
    <recommendedName>
        <fullName evidence="4">FCH domain-containing protein</fullName>
    </recommendedName>
</protein>
<feature type="region of interest" description="Disordered" evidence="1">
    <location>
        <begin position="266"/>
        <end position="307"/>
    </location>
</feature>
<evidence type="ECO:0000313" key="2">
    <source>
        <dbReference type="EMBL" id="OZJ04166.1"/>
    </source>
</evidence>
<evidence type="ECO:0000256" key="1">
    <source>
        <dbReference type="SAM" id="MobiDB-lite"/>
    </source>
</evidence>
<proteinExistence type="predicted"/>
<reference evidence="2 3" key="1">
    <citation type="journal article" date="2017" name="Mycologia">
        <title>Bifiguratus adelaidae, gen. et sp. nov., a new member of Mucoromycotina in endophytic and soil-dwelling habitats.</title>
        <authorList>
            <person name="Torres-Cruz T.J."/>
            <person name="Billingsley Tobias T.L."/>
            <person name="Almatruk M."/>
            <person name="Hesse C."/>
            <person name="Kuske C.R."/>
            <person name="Desiro A."/>
            <person name="Benucci G.M."/>
            <person name="Bonito G."/>
            <person name="Stajich J.E."/>
            <person name="Dunlap C."/>
            <person name="Arnold A.E."/>
            <person name="Porras-Alfaro A."/>
        </authorList>
    </citation>
    <scope>NUCLEOTIDE SEQUENCE [LARGE SCALE GENOMIC DNA]</scope>
    <source>
        <strain evidence="2 3">AZ0501</strain>
    </source>
</reference>
<feature type="compositionally biased region" description="Polar residues" evidence="1">
    <location>
        <begin position="356"/>
        <end position="365"/>
    </location>
</feature>
<name>A0A261Y0Q5_9FUNG</name>
<dbReference type="EMBL" id="MVBO01000051">
    <property type="protein sequence ID" value="OZJ04166.1"/>
    <property type="molecule type" value="Genomic_DNA"/>
</dbReference>
<organism evidence="2 3">
    <name type="scientific">Bifiguratus adelaidae</name>
    <dbReference type="NCBI Taxonomy" id="1938954"/>
    <lineage>
        <taxon>Eukaryota</taxon>
        <taxon>Fungi</taxon>
        <taxon>Fungi incertae sedis</taxon>
        <taxon>Mucoromycota</taxon>
        <taxon>Mucoromycotina</taxon>
        <taxon>Endogonomycetes</taxon>
        <taxon>Endogonales</taxon>
        <taxon>Endogonales incertae sedis</taxon>
        <taxon>Bifiguratus</taxon>
    </lineage>
</organism>
<dbReference type="InterPro" id="IPR027267">
    <property type="entry name" value="AH/BAR_dom_sf"/>
</dbReference>
<dbReference type="Gene3D" id="1.20.1270.60">
    <property type="entry name" value="Arfaptin homology (AH) domain/BAR domain"/>
    <property type="match status" value="1"/>
</dbReference>
<feature type="compositionally biased region" description="Polar residues" evidence="1">
    <location>
        <begin position="287"/>
        <end position="307"/>
    </location>
</feature>
<accession>A0A261Y0Q5</accession>
<evidence type="ECO:0000313" key="3">
    <source>
        <dbReference type="Proteomes" id="UP000242875"/>
    </source>
</evidence>
<feature type="compositionally biased region" description="Basic and acidic residues" evidence="1">
    <location>
        <begin position="374"/>
        <end position="400"/>
    </location>
</feature>
<keyword evidence="3" id="KW-1185">Reference proteome</keyword>
<dbReference type="AlphaFoldDB" id="A0A261Y0Q5"/>
<gene>
    <name evidence="2" type="ORF">BZG36_03116</name>
</gene>
<comment type="caution">
    <text evidence="2">The sequence shown here is derived from an EMBL/GenBank/DDBJ whole genome shotgun (WGS) entry which is preliminary data.</text>
</comment>
<sequence length="477" mass="53345">MDDKEEEGEWQKLWHQVQEHVLARCTIEQQYGAQLMEMKDMPALKQKWCQAATIGNLLNKIQTFTQSTGELHTNVSNCLEAVIKESIRQLAKELTATYVLLDESMQPLRQAIEDVNFKEDAEIYSKEQASETTTHHIPSLSNGNTTKDTLQPEIVSMAAINSPSYLMIASPDEYFGGRAEGHALLSSTLSIHNIICTGCGQRSSVAIKTPPHSRLIPSVSVIGSLDAAPVLIDQNVNKPKTAPVDKPKSPLKSNYVNDALRAKTAIQPPDEQGAGGKSDHPLVHTITPMSNSTDRSSTASTPNGSLSPFLQRAAHVIEEQSRARVLSQLRVKAGHHVSIVDPPETFERREPRRHPQSANRLSSSPMEPLLTFEPHVETKTLEDLRPPARGDTSDSSDRQPRQSKSMPRHTETPKSKRHSTFFKKTEKPKNLREVDTPSNTRDFKRFFIKNRDKEMVTVPYSCLKPPKMERGQRSDLM</sequence>
<evidence type="ECO:0008006" key="4">
    <source>
        <dbReference type="Google" id="ProtNLM"/>
    </source>
</evidence>
<feature type="compositionally biased region" description="Basic and acidic residues" evidence="1">
    <location>
        <begin position="423"/>
        <end position="437"/>
    </location>
</feature>
<feature type="region of interest" description="Disordered" evidence="1">
    <location>
        <begin position="340"/>
        <end position="437"/>
    </location>
</feature>
<dbReference type="SUPFAM" id="SSF103657">
    <property type="entry name" value="BAR/IMD domain-like"/>
    <property type="match status" value="1"/>
</dbReference>
<dbReference type="Proteomes" id="UP000242875">
    <property type="component" value="Unassembled WGS sequence"/>
</dbReference>